<dbReference type="Pfam" id="PF00797">
    <property type="entry name" value="Acetyltransf_2"/>
    <property type="match status" value="1"/>
</dbReference>
<proteinExistence type="inferred from homology"/>
<dbReference type="Gene3D" id="3.30.2140.20">
    <property type="match status" value="1"/>
</dbReference>
<comment type="similarity">
    <text evidence="1">Belongs to the arylamine N-acetyltransferase family.</text>
</comment>
<sequence>MHAYIKDYLNSLDTDVEHAVRDLNLVTRLQALHLTNYSFSSVNALQDLPLSTEPEQLFKRLITDKQGGYCFEHNKIFYLALQALDFNVQIVIARVMLNGQLENPRSHRLTLLTLDGKQYLVDVGFGVSTPILPLAIDQSGIVAESMNKYRITRCGNIIMVHQQQPEEKYLYRVELAEFFESDCDIAHFYSHQHPSAAFVNNLVVSRIADGERFLIRNQSFFYWHQAKSLHTGQVIESSEHLYQLIREVFLLNVSLQSAQWLFTKIRSAS</sequence>
<dbReference type="PANTHER" id="PTHR11786:SF0">
    <property type="entry name" value="ARYLAMINE N-ACETYLTRANSFERASE 4-RELATED"/>
    <property type="match status" value="1"/>
</dbReference>
<gene>
    <name evidence="2" type="ORF">LCGC14_1698050</name>
</gene>
<comment type="caution">
    <text evidence="2">The sequence shown here is derived from an EMBL/GenBank/DDBJ whole genome shotgun (WGS) entry which is preliminary data.</text>
</comment>
<evidence type="ECO:0000313" key="2">
    <source>
        <dbReference type="EMBL" id="KKM15241.1"/>
    </source>
</evidence>
<name>A0A0F9HIL7_9ZZZZ</name>
<dbReference type="InterPro" id="IPR001447">
    <property type="entry name" value="Arylamine_N-AcTrfase"/>
</dbReference>
<dbReference type="EMBL" id="LAZR01014953">
    <property type="protein sequence ID" value="KKM15241.1"/>
    <property type="molecule type" value="Genomic_DNA"/>
</dbReference>
<dbReference type="SUPFAM" id="SSF54001">
    <property type="entry name" value="Cysteine proteinases"/>
    <property type="match status" value="1"/>
</dbReference>
<dbReference type="InterPro" id="IPR053710">
    <property type="entry name" value="Arylamine_NAT_domain_sf"/>
</dbReference>
<organism evidence="2">
    <name type="scientific">marine sediment metagenome</name>
    <dbReference type="NCBI Taxonomy" id="412755"/>
    <lineage>
        <taxon>unclassified sequences</taxon>
        <taxon>metagenomes</taxon>
        <taxon>ecological metagenomes</taxon>
    </lineage>
</organism>
<dbReference type="InterPro" id="IPR038765">
    <property type="entry name" value="Papain-like_cys_pep_sf"/>
</dbReference>
<dbReference type="GO" id="GO:0016407">
    <property type="term" value="F:acetyltransferase activity"/>
    <property type="evidence" value="ECO:0007669"/>
    <property type="project" value="InterPro"/>
</dbReference>
<accession>A0A0F9HIL7</accession>
<reference evidence="2" key="1">
    <citation type="journal article" date="2015" name="Nature">
        <title>Complex archaea that bridge the gap between prokaryotes and eukaryotes.</title>
        <authorList>
            <person name="Spang A."/>
            <person name="Saw J.H."/>
            <person name="Jorgensen S.L."/>
            <person name="Zaremba-Niedzwiedzka K."/>
            <person name="Martijn J."/>
            <person name="Lind A.E."/>
            <person name="van Eijk R."/>
            <person name="Schleper C."/>
            <person name="Guy L."/>
            <person name="Ettema T.J."/>
        </authorList>
    </citation>
    <scope>NUCLEOTIDE SEQUENCE</scope>
</reference>
<dbReference type="PANTHER" id="PTHR11786">
    <property type="entry name" value="N-HYDROXYARYLAMINE O-ACETYLTRANSFERASE"/>
    <property type="match status" value="1"/>
</dbReference>
<protein>
    <recommendedName>
        <fullName evidence="3">Arylamine N-acetyltransferase</fullName>
    </recommendedName>
</protein>
<dbReference type="AlphaFoldDB" id="A0A0F9HIL7"/>
<evidence type="ECO:0000256" key="1">
    <source>
        <dbReference type="ARBA" id="ARBA00006547"/>
    </source>
</evidence>
<evidence type="ECO:0008006" key="3">
    <source>
        <dbReference type="Google" id="ProtNLM"/>
    </source>
</evidence>